<dbReference type="InterPro" id="IPR052765">
    <property type="entry name" value="PGM-Related"/>
</dbReference>
<reference evidence="1" key="1">
    <citation type="submission" date="2023-03" db="EMBL/GenBank/DDBJ databases">
        <authorList>
            <person name="Julca I."/>
        </authorList>
    </citation>
    <scope>NUCLEOTIDE SEQUENCE</scope>
</reference>
<accession>A0AAV1D350</accession>
<dbReference type="Proteomes" id="UP001161247">
    <property type="component" value="Chromosome 4"/>
</dbReference>
<name>A0AAV1D350_OLDCO</name>
<dbReference type="SUPFAM" id="SSF53254">
    <property type="entry name" value="Phosphoglycerate mutase-like"/>
    <property type="match status" value="1"/>
</dbReference>
<dbReference type="PANTHER" id="PTHR46192">
    <property type="entry name" value="BROAD-RANGE ACID PHOSPHATASE DET1"/>
    <property type="match status" value="1"/>
</dbReference>
<gene>
    <name evidence="1" type="ORF">OLC1_LOCUS11679</name>
</gene>
<dbReference type="Pfam" id="PF00300">
    <property type="entry name" value="His_Phos_1"/>
    <property type="match status" value="1"/>
</dbReference>
<protein>
    <submittedName>
        <fullName evidence="1">OLC1v1000562C1</fullName>
    </submittedName>
</protein>
<proteinExistence type="predicted"/>
<dbReference type="Gene3D" id="3.40.50.1240">
    <property type="entry name" value="Phosphoglycerate mutase-like"/>
    <property type="match status" value="1"/>
</dbReference>
<keyword evidence="2" id="KW-1185">Reference proteome</keyword>
<dbReference type="AlphaFoldDB" id="A0AAV1D350"/>
<organism evidence="1 2">
    <name type="scientific">Oldenlandia corymbosa var. corymbosa</name>
    <dbReference type="NCBI Taxonomy" id="529605"/>
    <lineage>
        <taxon>Eukaryota</taxon>
        <taxon>Viridiplantae</taxon>
        <taxon>Streptophyta</taxon>
        <taxon>Embryophyta</taxon>
        <taxon>Tracheophyta</taxon>
        <taxon>Spermatophyta</taxon>
        <taxon>Magnoliopsida</taxon>
        <taxon>eudicotyledons</taxon>
        <taxon>Gunneridae</taxon>
        <taxon>Pentapetalae</taxon>
        <taxon>asterids</taxon>
        <taxon>lamiids</taxon>
        <taxon>Gentianales</taxon>
        <taxon>Rubiaceae</taxon>
        <taxon>Rubioideae</taxon>
        <taxon>Spermacoceae</taxon>
        <taxon>Hedyotis-Oldenlandia complex</taxon>
        <taxon>Oldenlandia</taxon>
    </lineage>
</organism>
<evidence type="ECO:0000313" key="1">
    <source>
        <dbReference type="EMBL" id="CAI9102314.1"/>
    </source>
</evidence>
<sequence>MYNIPPNANSNMMNWRLPQRIILVCHVESDANTDEKLYRFTPNHEIPLSSEEFLKPFKQDFGNFRPKNDHEEESKKYGTFFYRFPSGESAADVYDRVSNFLESLWRDIDMNRLSKDTPAELMNIVIVSHDESIRVFLMRWFKWSTEQFESLTSPETGKIRVMELGASGEYSLAIRHTDETLKAWGLSDEMIEDQKQRANDEPGTYVPKGKSPSWYLKYFFGSADSVQKDQVTKRAKTTEH</sequence>
<dbReference type="InterPro" id="IPR013078">
    <property type="entry name" value="His_Pase_superF_clade-1"/>
</dbReference>
<dbReference type="EMBL" id="OX459121">
    <property type="protein sequence ID" value="CAI9102314.1"/>
    <property type="molecule type" value="Genomic_DNA"/>
</dbReference>
<dbReference type="InterPro" id="IPR029033">
    <property type="entry name" value="His_PPase_superfam"/>
</dbReference>
<evidence type="ECO:0000313" key="2">
    <source>
        <dbReference type="Proteomes" id="UP001161247"/>
    </source>
</evidence>